<gene>
    <name evidence="1" type="ORF">GWI33_002644</name>
</gene>
<evidence type="ECO:0000313" key="2">
    <source>
        <dbReference type="Proteomes" id="UP000625711"/>
    </source>
</evidence>
<dbReference type="AlphaFoldDB" id="A0A834IMC4"/>
<sequence>MTNGRTSSRVFPLFCQAKGSQQDECVQACRSADLGAVWPNDWMRTGIKRWNHRSNKSIWENLKYGRKPKLYLTMSLTSETQGANGFPPVQHCTRVLRDECCDGKRFVSRRAGLLSGENPSRPREHELVDPCADREGKWNGQEVKKVKIA</sequence>
<reference evidence="1" key="1">
    <citation type="submission" date="2020-08" db="EMBL/GenBank/DDBJ databases">
        <title>Genome sequencing and assembly of the red palm weevil Rhynchophorus ferrugineus.</title>
        <authorList>
            <person name="Dias G.B."/>
            <person name="Bergman C.M."/>
            <person name="Manee M."/>
        </authorList>
    </citation>
    <scope>NUCLEOTIDE SEQUENCE</scope>
    <source>
        <strain evidence="1">AA-2017</strain>
        <tissue evidence="1">Whole larva</tissue>
    </source>
</reference>
<accession>A0A834IMC4</accession>
<proteinExistence type="predicted"/>
<comment type="caution">
    <text evidence="1">The sequence shown here is derived from an EMBL/GenBank/DDBJ whole genome shotgun (WGS) entry which is preliminary data.</text>
</comment>
<keyword evidence="2" id="KW-1185">Reference proteome</keyword>
<name>A0A834IMC4_RHYFE</name>
<protein>
    <submittedName>
        <fullName evidence="1">Uncharacterized protein</fullName>
    </submittedName>
</protein>
<dbReference type="EMBL" id="JAACXV010000173">
    <property type="protein sequence ID" value="KAF7282469.1"/>
    <property type="molecule type" value="Genomic_DNA"/>
</dbReference>
<dbReference type="Proteomes" id="UP000625711">
    <property type="component" value="Unassembled WGS sequence"/>
</dbReference>
<evidence type="ECO:0000313" key="1">
    <source>
        <dbReference type="EMBL" id="KAF7282469.1"/>
    </source>
</evidence>
<organism evidence="1 2">
    <name type="scientific">Rhynchophorus ferrugineus</name>
    <name type="common">Red palm weevil</name>
    <name type="synonym">Curculio ferrugineus</name>
    <dbReference type="NCBI Taxonomy" id="354439"/>
    <lineage>
        <taxon>Eukaryota</taxon>
        <taxon>Metazoa</taxon>
        <taxon>Ecdysozoa</taxon>
        <taxon>Arthropoda</taxon>
        <taxon>Hexapoda</taxon>
        <taxon>Insecta</taxon>
        <taxon>Pterygota</taxon>
        <taxon>Neoptera</taxon>
        <taxon>Endopterygota</taxon>
        <taxon>Coleoptera</taxon>
        <taxon>Polyphaga</taxon>
        <taxon>Cucujiformia</taxon>
        <taxon>Curculionidae</taxon>
        <taxon>Dryophthorinae</taxon>
        <taxon>Rhynchophorus</taxon>
    </lineage>
</organism>